<dbReference type="RefSeq" id="WP_306976561.1">
    <property type="nucleotide sequence ID" value="NZ_JAUSTQ010000006.1"/>
</dbReference>
<feature type="chain" id="PRO_5047493271" evidence="1">
    <location>
        <begin position="21"/>
        <end position="259"/>
    </location>
</feature>
<sequence>MKKIILIILSLILWSPLIQAEEISNESYGYGYKKQYNEEPPDLGFYGPLIEKYNGFYMGDGSDKTIYLTFDSGYELGYMEQMLDVLKDKQVPATFFLSGHYIDDQPELVERMVDDGHIIGNHSDDHLDYTKASEEEIRQDLKRLDDKIKETTDQQHVTYFRPAKGVFSERTLKLTDELGYTNVFWSVSLVDWEESQQNSWQQALDDVLKQVHPGAIMLMHTVTEDNAEALSHLIDELRERGYQFESLNDLVWQKYVPFG</sequence>
<evidence type="ECO:0000313" key="4">
    <source>
        <dbReference type="Proteomes" id="UP001224359"/>
    </source>
</evidence>
<feature type="signal peptide" evidence="1">
    <location>
        <begin position="1"/>
        <end position="20"/>
    </location>
</feature>
<reference evidence="3 4" key="1">
    <citation type="submission" date="2023-07" db="EMBL/GenBank/DDBJ databases">
        <title>Genomic Encyclopedia of Type Strains, Phase IV (KMG-IV): sequencing the most valuable type-strain genomes for metagenomic binning, comparative biology and taxonomic classification.</title>
        <authorList>
            <person name="Goeker M."/>
        </authorList>
    </citation>
    <scope>NUCLEOTIDE SEQUENCE [LARGE SCALE GENOMIC DNA]</scope>
    <source>
        <strain evidence="3 4">DSM 16460</strain>
    </source>
</reference>
<proteinExistence type="predicted"/>
<evidence type="ECO:0000256" key="1">
    <source>
        <dbReference type="SAM" id="SignalP"/>
    </source>
</evidence>
<dbReference type="PANTHER" id="PTHR10587:SF78">
    <property type="entry name" value="PEPTIDOGLYCAN-N-ACETYLMURAMIC ACID DEACETYLASE PDAA"/>
    <property type="match status" value="1"/>
</dbReference>
<dbReference type="InterPro" id="IPR050248">
    <property type="entry name" value="Polysacc_deacetylase_ArnD"/>
</dbReference>
<dbReference type="InterPro" id="IPR011330">
    <property type="entry name" value="Glyco_hydro/deAcase_b/a-brl"/>
</dbReference>
<evidence type="ECO:0000259" key="2">
    <source>
        <dbReference type="PROSITE" id="PS51677"/>
    </source>
</evidence>
<name>A0ABT9VFQ7_9BACI</name>
<evidence type="ECO:0000313" key="3">
    <source>
        <dbReference type="EMBL" id="MDQ0159808.1"/>
    </source>
</evidence>
<comment type="caution">
    <text evidence="3">The sequence shown here is derived from an EMBL/GenBank/DDBJ whole genome shotgun (WGS) entry which is preliminary data.</text>
</comment>
<keyword evidence="3" id="KW-0378">Hydrolase</keyword>
<organism evidence="3 4">
    <name type="scientific">Alkalibacillus salilacus</name>
    <dbReference type="NCBI Taxonomy" id="284582"/>
    <lineage>
        <taxon>Bacteria</taxon>
        <taxon>Bacillati</taxon>
        <taxon>Bacillota</taxon>
        <taxon>Bacilli</taxon>
        <taxon>Bacillales</taxon>
        <taxon>Bacillaceae</taxon>
        <taxon>Alkalibacillus</taxon>
    </lineage>
</organism>
<dbReference type="EMBL" id="JAUSTQ010000006">
    <property type="protein sequence ID" value="MDQ0159808.1"/>
    <property type="molecule type" value="Genomic_DNA"/>
</dbReference>
<protein>
    <submittedName>
        <fullName evidence="3">Peptidoglycan-N-acetylmuramic acid deacetylase</fullName>
        <ecNumber evidence="3">3.5.1.-</ecNumber>
    </submittedName>
</protein>
<dbReference type="PANTHER" id="PTHR10587">
    <property type="entry name" value="GLYCOSYL TRANSFERASE-RELATED"/>
    <property type="match status" value="1"/>
</dbReference>
<dbReference type="EC" id="3.5.1.-" evidence="3"/>
<dbReference type="InterPro" id="IPR014235">
    <property type="entry name" value="Spore_PdaA"/>
</dbReference>
<accession>A0ABT9VFQ7</accession>
<keyword evidence="4" id="KW-1185">Reference proteome</keyword>
<dbReference type="SUPFAM" id="SSF88713">
    <property type="entry name" value="Glycoside hydrolase/deacetylase"/>
    <property type="match status" value="1"/>
</dbReference>
<keyword evidence="1" id="KW-0732">Signal</keyword>
<feature type="domain" description="NodB homology" evidence="2">
    <location>
        <begin position="64"/>
        <end position="245"/>
    </location>
</feature>
<dbReference type="Pfam" id="PF01522">
    <property type="entry name" value="Polysacc_deac_1"/>
    <property type="match status" value="1"/>
</dbReference>
<dbReference type="NCBIfam" id="TIGR02884">
    <property type="entry name" value="spore_pdaA"/>
    <property type="match status" value="1"/>
</dbReference>
<dbReference type="Proteomes" id="UP001224359">
    <property type="component" value="Unassembled WGS sequence"/>
</dbReference>
<dbReference type="GO" id="GO:0016787">
    <property type="term" value="F:hydrolase activity"/>
    <property type="evidence" value="ECO:0007669"/>
    <property type="project" value="UniProtKB-KW"/>
</dbReference>
<dbReference type="InterPro" id="IPR002509">
    <property type="entry name" value="NODB_dom"/>
</dbReference>
<gene>
    <name evidence="3" type="ORF">J2S77_001794</name>
</gene>
<dbReference type="PROSITE" id="PS51677">
    <property type="entry name" value="NODB"/>
    <property type="match status" value="1"/>
</dbReference>
<dbReference type="Gene3D" id="3.20.20.370">
    <property type="entry name" value="Glycoside hydrolase/deacetylase"/>
    <property type="match status" value="1"/>
</dbReference>